<gene>
    <name evidence="1" type="ORF">VXS06_14540</name>
</gene>
<sequence>MAIPKKQLSFIVELMCALPLDGTKYEYHPDVTYCPHDEVYFGYFDTTILDKMQSIGVITILGTHDDEQQAVRLVERDDFLAGFSVGASEARNGNDMLYADYNSNQYAFSCGYEHWHNRNRKKGKLPAYNSDNEYVCHGFIDAATNEVFKQC</sequence>
<dbReference type="EMBL" id="JAYXUG010000013">
    <property type="protein sequence ID" value="MEC6832982.1"/>
    <property type="molecule type" value="Genomic_DNA"/>
</dbReference>
<accession>A0ABU6LAC6</accession>
<name>A0ABU6LAC6_9GAMM</name>
<evidence type="ECO:0000313" key="2">
    <source>
        <dbReference type="Proteomes" id="UP001306119"/>
    </source>
</evidence>
<keyword evidence="2" id="KW-1185">Reference proteome</keyword>
<dbReference type="RefSeq" id="WP_327775283.1">
    <property type="nucleotide sequence ID" value="NZ_JAYXUG010000013.1"/>
</dbReference>
<protein>
    <submittedName>
        <fullName evidence="1">Uncharacterized protein</fullName>
    </submittedName>
</protein>
<reference evidence="1 2" key="1">
    <citation type="submission" date="2024-01" db="EMBL/GenBank/DDBJ databases">
        <title>Active colonisers of the gastrointestinal tract of Atlantic salmon farmed in a warm water region.</title>
        <authorList>
            <person name="Bowman J.P."/>
        </authorList>
    </citation>
    <scope>NUCLEOTIDE SEQUENCE [LARGE SCALE GENOMIC DNA]</scope>
    <source>
        <strain evidence="1 2">S3MW1</strain>
    </source>
</reference>
<comment type="caution">
    <text evidence="1">The sequence shown here is derived from an EMBL/GenBank/DDBJ whole genome shotgun (WGS) entry which is preliminary data.</text>
</comment>
<dbReference type="Proteomes" id="UP001306119">
    <property type="component" value="Unassembled WGS sequence"/>
</dbReference>
<evidence type="ECO:0000313" key="1">
    <source>
        <dbReference type="EMBL" id="MEC6832982.1"/>
    </source>
</evidence>
<organism evidence="1 2">
    <name type="scientific">Photobacterium toruni</name>
    <dbReference type="NCBI Taxonomy" id="1935446"/>
    <lineage>
        <taxon>Bacteria</taxon>
        <taxon>Pseudomonadati</taxon>
        <taxon>Pseudomonadota</taxon>
        <taxon>Gammaproteobacteria</taxon>
        <taxon>Vibrionales</taxon>
        <taxon>Vibrionaceae</taxon>
        <taxon>Photobacterium</taxon>
    </lineage>
</organism>
<proteinExistence type="predicted"/>